<evidence type="ECO:0000313" key="1">
    <source>
        <dbReference type="EMBL" id="KAH3751895.1"/>
    </source>
</evidence>
<accession>A0A9D4DP69</accession>
<dbReference type="AlphaFoldDB" id="A0A9D4DP69"/>
<organism evidence="1 2">
    <name type="scientific">Dreissena polymorpha</name>
    <name type="common">Zebra mussel</name>
    <name type="synonym">Mytilus polymorpha</name>
    <dbReference type="NCBI Taxonomy" id="45954"/>
    <lineage>
        <taxon>Eukaryota</taxon>
        <taxon>Metazoa</taxon>
        <taxon>Spiralia</taxon>
        <taxon>Lophotrochozoa</taxon>
        <taxon>Mollusca</taxon>
        <taxon>Bivalvia</taxon>
        <taxon>Autobranchia</taxon>
        <taxon>Heteroconchia</taxon>
        <taxon>Euheterodonta</taxon>
        <taxon>Imparidentia</taxon>
        <taxon>Neoheterodontei</taxon>
        <taxon>Myida</taxon>
        <taxon>Dreissenoidea</taxon>
        <taxon>Dreissenidae</taxon>
        <taxon>Dreissena</taxon>
    </lineage>
</organism>
<dbReference type="EMBL" id="JAIWYP010000010">
    <property type="protein sequence ID" value="KAH3751895.1"/>
    <property type="molecule type" value="Genomic_DNA"/>
</dbReference>
<dbReference type="Proteomes" id="UP000828390">
    <property type="component" value="Unassembled WGS sequence"/>
</dbReference>
<comment type="caution">
    <text evidence="1">The sequence shown here is derived from an EMBL/GenBank/DDBJ whole genome shotgun (WGS) entry which is preliminary data.</text>
</comment>
<protein>
    <submittedName>
        <fullName evidence="1">Uncharacterized protein</fullName>
    </submittedName>
</protein>
<proteinExistence type="predicted"/>
<gene>
    <name evidence="1" type="ORF">DPMN_186500</name>
</gene>
<sequence>MPNYGHLPVLYQHRETNQCVTGLMSPYGEQLLDDSHRRPVGVHKLGSLPAGKQFDCARFEKR</sequence>
<reference evidence="1" key="1">
    <citation type="journal article" date="2019" name="bioRxiv">
        <title>The Genome of the Zebra Mussel, Dreissena polymorpha: A Resource for Invasive Species Research.</title>
        <authorList>
            <person name="McCartney M.A."/>
            <person name="Auch B."/>
            <person name="Kono T."/>
            <person name="Mallez S."/>
            <person name="Zhang Y."/>
            <person name="Obille A."/>
            <person name="Becker A."/>
            <person name="Abrahante J.E."/>
            <person name="Garbe J."/>
            <person name="Badalamenti J.P."/>
            <person name="Herman A."/>
            <person name="Mangelson H."/>
            <person name="Liachko I."/>
            <person name="Sullivan S."/>
            <person name="Sone E.D."/>
            <person name="Koren S."/>
            <person name="Silverstein K.A.T."/>
            <person name="Beckman K.B."/>
            <person name="Gohl D.M."/>
        </authorList>
    </citation>
    <scope>NUCLEOTIDE SEQUENCE</scope>
    <source>
        <strain evidence="1">Duluth1</strain>
        <tissue evidence="1">Whole animal</tissue>
    </source>
</reference>
<name>A0A9D4DP69_DREPO</name>
<evidence type="ECO:0000313" key="2">
    <source>
        <dbReference type="Proteomes" id="UP000828390"/>
    </source>
</evidence>
<reference evidence="1" key="2">
    <citation type="submission" date="2020-11" db="EMBL/GenBank/DDBJ databases">
        <authorList>
            <person name="McCartney M.A."/>
            <person name="Auch B."/>
            <person name="Kono T."/>
            <person name="Mallez S."/>
            <person name="Becker A."/>
            <person name="Gohl D.M."/>
            <person name="Silverstein K.A.T."/>
            <person name="Koren S."/>
            <person name="Bechman K.B."/>
            <person name="Herman A."/>
            <person name="Abrahante J.E."/>
            <person name="Garbe J."/>
        </authorList>
    </citation>
    <scope>NUCLEOTIDE SEQUENCE</scope>
    <source>
        <strain evidence="1">Duluth1</strain>
        <tissue evidence="1">Whole animal</tissue>
    </source>
</reference>
<keyword evidence="2" id="KW-1185">Reference proteome</keyword>